<dbReference type="Proteomes" id="UP001360953">
    <property type="component" value="Unassembled WGS sequence"/>
</dbReference>
<feature type="domain" description="GFO/IDH/MocA-like oxidoreductase" evidence="4">
    <location>
        <begin position="212"/>
        <end position="337"/>
    </location>
</feature>
<sequence>MSGTGVKSYKTKGASVSLKVNHLNSHFSIVLKTRASRSSLFVHLRNPYPAAPHISNMPQVKPQSVDALSSMPDKFPAPQVNIGVVGLGRMGKRHCKTLIYRAPRAKLTAVCTPAPAELEWARKFFGPESGVEVFDSYEKMLEQPGLQAVWVSTSTDLHARITTAAIHKKLHVLCEKPLSYDLEEARAVVALAKQHPELKIMAGYSRRFDASYRSAKAQIDAGTIGRPFIVRSQTGDLRDDSGFFEAYAQKNGAIFVDCTIHDIDLSLWYLGEDVVPKRVFAVGTITHYEGLAKSNDIDNGIAVVEYWDGKMAYFYASRTQTHGHDVATEVIGDKGKLFVNVHPRADFTQVATPDGIANEVQSEYWDRFEHAFATEANEFLESVAEDKPVPVGLELGLKGMEIGWALQKALWEGRSVSFDRQGRRVEEGGQATGV</sequence>
<dbReference type="Gene3D" id="3.30.360.10">
    <property type="entry name" value="Dihydrodipicolinate Reductase, domain 2"/>
    <property type="match status" value="1"/>
</dbReference>
<dbReference type="SUPFAM" id="SSF55347">
    <property type="entry name" value="Glyceraldehyde-3-phosphate dehydrogenase-like, C-terminal domain"/>
    <property type="match status" value="1"/>
</dbReference>
<dbReference type="PANTHER" id="PTHR42840">
    <property type="entry name" value="NAD(P)-BINDING ROSSMANN-FOLD SUPERFAMILY PROTEIN-RELATED"/>
    <property type="match status" value="1"/>
</dbReference>
<dbReference type="EMBL" id="JBBPEH010000009">
    <property type="protein sequence ID" value="KAK7534146.1"/>
    <property type="molecule type" value="Genomic_DNA"/>
</dbReference>
<protein>
    <recommendedName>
        <fullName evidence="7">NAD binding Rossmann fold oxidoreductase</fullName>
    </recommendedName>
</protein>
<feature type="domain" description="Gfo/Idh/MocA-like oxidoreductase N-terminal" evidence="3">
    <location>
        <begin position="80"/>
        <end position="197"/>
    </location>
</feature>
<reference evidence="5 6" key="1">
    <citation type="submission" date="2024-04" db="EMBL/GenBank/DDBJ databases">
        <title>Phyllosticta paracitricarpa is synonymous to the EU quarantine fungus P. citricarpa based on phylogenomic analyses.</title>
        <authorList>
            <consortium name="Lawrence Berkeley National Laboratory"/>
            <person name="Van ingen-buijs V.A."/>
            <person name="Van westerhoven A.C."/>
            <person name="Haridas S."/>
            <person name="Skiadas P."/>
            <person name="Martin F."/>
            <person name="Groenewald J.Z."/>
            <person name="Crous P.W."/>
            <person name="Seidl M.F."/>
        </authorList>
    </citation>
    <scope>NUCLEOTIDE SEQUENCE [LARGE SCALE GENOMIC DNA]</scope>
    <source>
        <strain evidence="5 6">CPC 17464</strain>
    </source>
</reference>
<organism evidence="5 6">
    <name type="scientific">Phyllosticta citribraziliensis</name>
    <dbReference type="NCBI Taxonomy" id="989973"/>
    <lineage>
        <taxon>Eukaryota</taxon>
        <taxon>Fungi</taxon>
        <taxon>Dikarya</taxon>
        <taxon>Ascomycota</taxon>
        <taxon>Pezizomycotina</taxon>
        <taxon>Dothideomycetes</taxon>
        <taxon>Dothideomycetes incertae sedis</taxon>
        <taxon>Botryosphaeriales</taxon>
        <taxon>Phyllostictaceae</taxon>
        <taxon>Phyllosticta</taxon>
    </lineage>
</organism>
<keyword evidence="2" id="KW-0560">Oxidoreductase</keyword>
<proteinExistence type="inferred from homology"/>
<evidence type="ECO:0000256" key="1">
    <source>
        <dbReference type="ARBA" id="ARBA00010928"/>
    </source>
</evidence>
<evidence type="ECO:0000313" key="5">
    <source>
        <dbReference type="EMBL" id="KAK7534146.1"/>
    </source>
</evidence>
<evidence type="ECO:0000313" key="6">
    <source>
        <dbReference type="Proteomes" id="UP001360953"/>
    </source>
</evidence>
<evidence type="ECO:0000259" key="3">
    <source>
        <dbReference type="Pfam" id="PF01408"/>
    </source>
</evidence>
<dbReference type="InterPro" id="IPR036291">
    <property type="entry name" value="NAD(P)-bd_dom_sf"/>
</dbReference>
<keyword evidence="6" id="KW-1185">Reference proteome</keyword>
<comment type="similarity">
    <text evidence="1">Belongs to the Gfo/Idh/MocA family.</text>
</comment>
<dbReference type="InterPro" id="IPR000683">
    <property type="entry name" value="Gfo/Idh/MocA-like_OxRdtase_N"/>
</dbReference>
<dbReference type="InterPro" id="IPR055170">
    <property type="entry name" value="GFO_IDH_MocA-like_dom"/>
</dbReference>
<evidence type="ECO:0000256" key="2">
    <source>
        <dbReference type="ARBA" id="ARBA00023002"/>
    </source>
</evidence>
<dbReference type="GeneID" id="92033939"/>
<accession>A0ABR1LFZ6</accession>
<dbReference type="PANTHER" id="PTHR42840:SF3">
    <property type="entry name" value="BINDING ROSSMANN FOLD OXIDOREDUCTASE, PUTATIVE (AFU_ORTHOLOGUE AFUA_2G10240)-RELATED"/>
    <property type="match status" value="1"/>
</dbReference>
<comment type="caution">
    <text evidence="5">The sequence shown here is derived from an EMBL/GenBank/DDBJ whole genome shotgun (WGS) entry which is preliminary data.</text>
</comment>
<dbReference type="SUPFAM" id="SSF51735">
    <property type="entry name" value="NAD(P)-binding Rossmann-fold domains"/>
    <property type="match status" value="1"/>
</dbReference>
<dbReference type="Pfam" id="PF22725">
    <property type="entry name" value="GFO_IDH_MocA_C3"/>
    <property type="match status" value="1"/>
</dbReference>
<evidence type="ECO:0008006" key="7">
    <source>
        <dbReference type="Google" id="ProtNLM"/>
    </source>
</evidence>
<gene>
    <name evidence="5" type="ORF">J3D65DRAFT_632570</name>
</gene>
<dbReference type="RefSeq" id="XP_066653185.1">
    <property type="nucleotide sequence ID" value="XM_066801033.1"/>
</dbReference>
<dbReference type="Pfam" id="PF01408">
    <property type="entry name" value="GFO_IDH_MocA"/>
    <property type="match status" value="1"/>
</dbReference>
<dbReference type="Gene3D" id="3.40.50.720">
    <property type="entry name" value="NAD(P)-binding Rossmann-like Domain"/>
    <property type="match status" value="1"/>
</dbReference>
<name>A0ABR1LFZ6_9PEZI</name>
<evidence type="ECO:0000259" key="4">
    <source>
        <dbReference type="Pfam" id="PF22725"/>
    </source>
</evidence>